<keyword evidence="1" id="KW-0418">Kinase</keyword>
<reference evidence="1" key="2">
    <citation type="journal article" date="2014" name="ISME J.">
        <title>Microbial stratification in low pH oxic and suboxic macroscopic growths along an acid mine drainage.</title>
        <authorList>
            <person name="Mendez-Garcia C."/>
            <person name="Mesa V."/>
            <person name="Sprenger R.R."/>
            <person name="Richter M."/>
            <person name="Diez M.S."/>
            <person name="Solano J."/>
            <person name="Bargiela R."/>
            <person name="Golyshina O.V."/>
            <person name="Manteca A."/>
            <person name="Ramos J.L."/>
            <person name="Gallego J.R."/>
            <person name="Llorente I."/>
            <person name="Martins Dos Santos V.A."/>
            <person name="Jensen O.N."/>
            <person name="Pelaez A.I."/>
            <person name="Sanchez J."/>
            <person name="Ferrer M."/>
        </authorList>
    </citation>
    <scope>NUCLEOTIDE SEQUENCE</scope>
</reference>
<gene>
    <name evidence="1" type="ORF">B1A_09155</name>
</gene>
<keyword evidence="1" id="KW-0808">Transferase</keyword>
<dbReference type="AlphaFoldDB" id="T1AS52"/>
<dbReference type="GO" id="GO:0016301">
    <property type="term" value="F:kinase activity"/>
    <property type="evidence" value="ECO:0007669"/>
    <property type="project" value="UniProtKB-KW"/>
</dbReference>
<dbReference type="SUPFAM" id="SSF55083">
    <property type="entry name" value="6-hydroxymethyl-7,8-dihydropterin pyrophosphokinase, HPPK"/>
    <property type="match status" value="1"/>
</dbReference>
<comment type="caution">
    <text evidence="1">The sequence shown here is derived from an EMBL/GenBank/DDBJ whole genome shotgun (WGS) entry which is preliminary data.</text>
</comment>
<feature type="non-terminal residue" evidence="1">
    <location>
        <position position="1"/>
    </location>
</feature>
<proteinExistence type="predicted"/>
<dbReference type="Gene3D" id="3.30.70.560">
    <property type="entry name" value="7,8-Dihydro-6-hydroxymethylpterin-pyrophosphokinase HPPK"/>
    <property type="match status" value="1"/>
</dbReference>
<accession>T1AS52</accession>
<dbReference type="EMBL" id="AUZX01006518">
    <property type="protein sequence ID" value="EQD63396.1"/>
    <property type="molecule type" value="Genomic_DNA"/>
</dbReference>
<dbReference type="InterPro" id="IPR035907">
    <property type="entry name" value="Hppk_sf"/>
</dbReference>
<sequence>RVADTPVLCLPRPDLLKRAYMLGPLADLAPALVHPTVHSTIEELWRRFDRAAHPLVPVPASNAGGGA</sequence>
<name>T1AS52_9ZZZZ</name>
<protein>
    <submittedName>
        <fullName evidence="1">2-amino-4-hydroxy-6-hydroxymethyldihydropteridine pyrophosphokinase</fullName>
    </submittedName>
</protein>
<reference evidence="1" key="1">
    <citation type="submission" date="2013-08" db="EMBL/GenBank/DDBJ databases">
        <authorList>
            <person name="Mendez C."/>
            <person name="Richter M."/>
            <person name="Ferrer M."/>
            <person name="Sanchez J."/>
        </authorList>
    </citation>
    <scope>NUCLEOTIDE SEQUENCE</scope>
</reference>
<organism evidence="1">
    <name type="scientific">mine drainage metagenome</name>
    <dbReference type="NCBI Taxonomy" id="410659"/>
    <lineage>
        <taxon>unclassified sequences</taxon>
        <taxon>metagenomes</taxon>
        <taxon>ecological metagenomes</taxon>
    </lineage>
</organism>
<evidence type="ECO:0000313" key="1">
    <source>
        <dbReference type="EMBL" id="EQD63396.1"/>
    </source>
</evidence>